<comment type="pathway">
    <text evidence="1 6 7">Protein modification; protein lipoylation via endogenous pathway; protein N(6)-(lipoyl)lysine from octanoyl-[acyl-carrier-protein]: step 1/2.</text>
</comment>
<evidence type="ECO:0000256" key="9">
    <source>
        <dbReference type="PIRSR" id="PIRSR016262-2"/>
    </source>
</evidence>
<dbReference type="InterPro" id="IPR004143">
    <property type="entry name" value="BPL_LPL_catalytic"/>
</dbReference>
<dbReference type="OrthoDB" id="9787061at2"/>
<dbReference type="PANTHER" id="PTHR10993">
    <property type="entry name" value="OCTANOYLTRANSFERASE"/>
    <property type="match status" value="1"/>
</dbReference>
<dbReference type="HAMAP" id="MF_00013">
    <property type="entry name" value="LipB"/>
    <property type="match status" value="1"/>
</dbReference>
<dbReference type="Pfam" id="PF21948">
    <property type="entry name" value="LplA-B_cat"/>
    <property type="match status" value="1"/>
</dbReference>
<dbReference type="EMBL" id="FOSV01000036">
    <property type="protein sequence ID" value="SFM00116.1"/>
    <property type="molecule type" value="Genomic_DNA"/>
</dbReference>
<keyword evidence="13" id="KW-1185">Reference proteome</keyword>
<keyword evidence="4 6" id="KW-0012">Acyltransferase</keyword>
<evidence type="ECO:0000256" key="4">
    <source>
        <dbReference type="ARBA" id="ARBA00023315"/>
    </source>
</evidence>
<keyword evidence="3 6" id="KW-0808">Transferase</keyword>
<evidence type="ECO:0000313" key="13">
    <source>
        <dbReference type="Proteomes" id="UP000198804"/>
    </source>
</evidence>
<comment type="function">
    <text evidence="5 6 7">Catalyzes the transfer of endogenously produced octanoic acid from octanoyl-acyl-carrier-protein onto the lipoyl domains of lipoate-dependent enzymes. Lipoyl-ACP can also act as a substrate although octanoyl-ACP is likely to be the physiological substrate.</text>
</comment>
<dbReference type="PROSITE" id="PS01313">
    <property type="entry name" value="LIPB"/>
    <property type="match status" value="1"/>
</dbReference>
<comment type="miscellaneous">
    <text evidence="6">In the reaction, the free carboxyl group of octanoic acid is attached via an amide linkage to the epsilon-amino group of a specific lysine residue of lipoyl domains of lipoate-dependent enzymes.</text>
</comment>
<keyword evidence="2 6" id="KW-0963">Cytoplasm</keyword>
<dbReference type="InterPro" id="IPR000544">
    <property type="entry name" value="Octanoyltransferase"/>
</dbReference>
<dbReference type="InterPro" id="IPR045864">
    <property type="entry name" value="aa-tRNA-synth_II/BPL/LPL"/>
</dbReference>
<evidence type="ECO:0000256" key="5">
    <source>
        <dbReference type="ARBA" id="ARBA00024732"/>
    </source>
</evidence>
<evidence type="ECO:0000256" key="6">
    <source>
        <dbReference type="HAMAP-Rule" id="MF_00013"/>
    </source>
</evidence>
<dbReference type="PIRSF" id="PIRSF016262">
    <property type="entry name" value="LPLase"/>
    <property type="match status" value="1"/>
</dbReference>
<evidence type="ECO:0000313" key="12">
    <source>
        <dbReference type="EMBL" id="SFM00116.1"/>
    </source>
</evidence>
<dbReference type="PROSITE" id="PS51733">
    <property type="entry name" value="BPL_LPL_CATALYTIC"/>
    <property type="match status" value="1"/>
</dbReference>
<evidence type="ECO:0000256" key="1">
    <source>
        <dbReference type="ARBA" id="ARBA00004821"/>
    </source>
</evidence>
<comment type="similarity">
    <text evidence="6 7">Belongs to the LipB family.</text>
</comment>
<name>A0A1I4MAD1_9HYPH</name>
<evidence type="ECO:0000256" key="2">
    <source>
        <dbReference type="ARBA" id="ARBA00022490"/>
    </source>
</evidence>
<dbReference type="Gene3D" id="3.30.930.10">
    <property type="entry name" value="Bira Bifunctional Protein, Domain 2"/>
    <property type="match status" value="1"/>
</dbReference>
<dbReference type="CDD" id="cd16444">
    <property type="entry name" value="LipB"/>
    <property type="match status" value="1"/>
</dbReference>
<feature type="domain" description="BPL/LPL catalytic" evidence="11">
    <location>
        <begin position="42"/>
        <end position="225"/>
    </location>
</feature>
<sequence length="228" mass="25269">MPAAFLPRTGSPPVAWRVSDALVPYEEALAFMEARAASIARGEADELVWLLEHPPLYTAGTSARTADLVEPERFPVHQTGRGGQYTYHGPGQRIAYVMLDLNRRRPDLRAYVASLEAWLIATLDAFNVRAERREDRVGVWVRRPEKGANVEDKIAAIGIRVRRWVSLHGLSLNVEPDLSHFSGIVPCGVREHGVTSLADLGRIVSLPEVDIALRAAFEPIFGQTRDEA</sequence>
<dbReference type="GO" id="GO:0005737">
    <property type="term" value="C:cytoplasm"/>
    <property type="evidence" value="ECO:0007669"/>
    <property type="project" value="UniProtKB-SubCell"/>
</dbReference>
<dbReference type="RefSeq" id="WP_091951807.1">
    <property type="nucleotide sequence ID" value="NZ_FOSV01000036.1"/>
</dbReference>
<evidence type="ECO:0000256" key="8">
    <source>
        <dbReference type="PIRSR" id="PIRSR016262-1"/>
    </source>
</evidence>
<dbReference type="UniPathway" id="UPA00538">
    <property type="reaction ID" value="UER00592"/>
</dbReference>
<comment type="catalytic activity">
    <reaction evidence="6 7">
        <text>octanoyl-[ACP] + L-lysyl-[protein] = N(6)-octanoyl-L-lysyl-[protein] + holo-[ACP] + H(+)</text>
        <dbReference type="Rhea" id="RHEA:17665"/>
        <dbReference type="Rhea" id="RHEA-COMP:9636"/>
        <dbReference type="Rhea" id="RHEA-COMP:9685"/>
        <dbReference type="Rhea" id="RHEA-COMP:9752"/>
        <dbReference type="Rhea" id="RHEA-COMP:9928"/>
        <dbReference type="ChEBI" id="CHEBI:15378"/>
        <dbReference type="ChEBI" id="CHEBI:29969"/>
        <dbReference type="ChEBI" id="CHEBI:64479"/>
        <dbReference type="ChEBI" id="CHEBI:78463"/>
        <dbReference type="ChEBI" id="CHEBI:78809"/>
        <dbReference type="EC" id="2.3.1.181"/>
    </reaction>
</comment>
<comment type="subcellular location">
    <subcellularLocation>
        <location evidence="6">Cytoplasm</location>
    </subcellularLocation>
</comment>
<accession>A0A1I4MAD1</accession>
<evidence type="ECO:0000256" key="3">
    <source>
        <dbReference type="ARBA" id="ARBA00022679"/>
    </source>
</evidence>
<protein>
    <recommendedName>
        <fullName evidence="6 7">Octanoyltransferase</fullName>
        <ecNumber evidence="6 7">2.3.1.181</ecNumber>
    </recommendedName>
    <alternativeName>
        <fullName evidence="6">Lipoate-protein ligase B</fullName>
    </alternativeName>
    <alternativeName>
        <fullName evidence="6">Lipoyl/octanoyl transferase</fullName>
    </alternativeName>
    <alternativeName>
        <fullName evidence="6">Octanoyl-[acyl-carrier-protein]-protein N-octanoyltransferase</fullName>
    </alternativeName>
</protein>
<dbReference type="PANTHER" id="PTHR10993:SF7">
    <property type="entry name" value="LIPOYLTRANSFERASE 2, MITOCHONDRIAL-RELATED"/>
    <property type="match status" value="1"/>
</dbReference>
<dbReference type="NCBIfam" id="TIGR00214">
    <property type="entry name" value="lipB"/>
    <property type="match status" value="1"/>
</dbReference>
<dbReference type="NCBIfam" id="NF010921">
    <property type="entry name" value="PRK14341.1"/>
    <property type="match status" value="1"/>
</dbReference>
<dbReference type="STRING" id="414703.SAMN04488125_13615"/>
<feature type="active site" description="Acyl-thioester intermediate" evidence="6 8">
    <location>
        <position position="187"/>
    </location>
</feature>
<evidence type="ECO:0000256" key="10">
    <source>
        <dbReference type="PIRSR" id="PIRSR016262-3"/>
    </source>
</evidence>
<feature type="binding site" evidence="6 9">
    <location>
        <begin position="81"/>
        <end position="88"/>
    </location>
    <ligand>
        <name>substrate</name>
    </ligand>
</feature>
<reference evidence="13" key="1">
    <citation type="submission" date="2016-10" db="EMBL/GenBank/DDBJ databases">
        <authorList>
            <person name="Varghese N."/>
            <person name="Submissions S."/>
        </authorList>
    </citation>
    <scope>NUCLEOTIDE SEQUENCE [LARGE SCALE GENOMIC DNA]</scope>
    <source>
        <strain evidence="13">CGMCC 1.6474</strain>
    </source>
</reference>
<feature type="site" description="Lowers pKa of active site Cys" evidence="6 10">
    <location>
        <position position="153"/>
    </location>
</feature>
<proteinExistence type="inferred from homology"/>
<dbReference type="GO" id="GO:0033819">
    <property type="term" value="F:lipoyl(octanoyl) transferase activity"/>
    <property type="evidence" value="ECO:0007669"/>
    <property type="project" value="UniProtKB-EC"/>
</dbReference>
<dbReference type="InterPro" id="IPR020605">
    <property type="entry name" value="Octanoyltransferase_CS"/>
</dbReference>
<gene>
    <name evidence="6" type="primary">lipB</name>
    <name evidence="12" type="ORF">SAMN04488125_13615</name>
</gene>
<dbReference type="NCBIfam" id="NF010925">
    <property type="entry name" value="PRK14345.1"/>
    <property type="match status" value="1"/>
</dbReference>
<organism evidence="12 13">
    <name type="scientific">Methylorubrum salsuginis</name>
    <dbReference type="NCBI Taxonomy" id="414703"/>
    <lineage>
        <taxon>Bacteria</taxon>
        <taxon>Pseudomonadati</taxon>
        <taxon>Pseudomonadota</taxon>
        <taxon>Alphaproteobacteria</taxon>
        <taxon>Hyphomicrobiales</taxon>
        <taxon>Methylobacteriaceae</taxon>
        <taxon>Methylorubrum</taxon>
    </lineage>
</organism>
<dbReference type="AlphaFoldDB" id="A0A1I4MAD1"/>
<evidence type="ECO:0000259" key="11">
    <source>
        <dbReference type="PROSITE" id="PS51733"/>
    </source>
</evidence>
<dbReference type="GO" id="GO:0009249">
    <property type="term" value="P:protein lipoylation"/>
    <property type="evidence" value="ECO:0007669"/>
    <property type="project" value="InterPro"/>
</dbReference>
<feature type="binding site" evidence="6 9">
    <location>
        <begin position="169"/>
        <end position="171"/>
    </location>
    <ligand>
        <name>substrate</name>
    </ligand>
</feature>
<dbReference type="Proteomes" id="UP000198804">
    <property type="component" value="Unassembled WGS sequence"/>
</dbReference>
<dbReference type="FunFam" id="3.30.930.10:FF:000159">
    <property type="entry name" value="Octanoyltransferase"/>
    <property type="match status" value="1"/>
</dbReference>
<dbReference type="SUPFAM" id="SSF55681">
    <property type="entry name" value="Class II aaRS and biotin synthetases"/>
    <property type="match status" value="1"/>
</dbReference>
<feature type="binding site" evidence="6 9">
    <location>
        <begin position="156"/>
        <end position="158"/>
    </location>
    <ligand>
        <name>substrate</name>
    </ligand>
</feature>
<evidence type="ECO:0000256" key="7">
    <source>
        <dbReference type="PIRNR" id="PIRNR016262"/>
    </source>
</evidence>
<dbReference type="EC" id="2.3.1.181" evidence="6 7"/>